<accession>A0A365YGU1</accession>
<protein>
    <submittedName>
        <fullName evidence="1">Uncharacterized protein</fullName>
    </submittedName>
</protein>
<comment type="caution">
    <text evidence="1">The sequence shown here is derived from an EMBL/GenBank/DDBJ whole genome shotgun (WGS) entry which is preliminary data.</text>
</comment>
<dbReference type="AlphaFoldDB" id="A0A365YGU1"/>
<name>A0A365YGU1_9MICC</name>
<organism evidence="1 2">
    <name type="scientific">Glutamicibacter soli</name>
    <dbReference type="NCBI Taxonomy" id="453836"/>
    <lineage>
        <taxon>Bacteria</taxon>
        <taxon>Bacillati</taxon>
        <taxon>Actinomycetota</taxon>
        <taxon>Actinomycetes</taxon>
        <taxon>Micrococcales</taxon>
        <taxon>Micrococcaceae</taxon>
        <taxon>Glutamicibacter</taxon>
    </lineage>
</organism>
<proteinExistence type="predicted"/>
<sequence>MPDRVDQLLDLIHPSIPIGDAKAKTVRRFLAQASETIPVALQGADEIVELVIVEIQMQVLARSAVHRQFL</sequence>
<dbReference type="EMBL" id="POAF01000003">
    <property type="protein sequence ID" value="RBM01882.1"/>
    <property type="molecule type" value="Genomic_DNA"/>
</dbReference>
<keyword evidence="2" id="KW-1185">Reference proteome</keyword>
<dbReference type="Proteomes" id="UP000252167">
    <property type="component" value="Unassembled WGS sequence"/>
</dbReference>
<evidence type="ECO:0000313" key="1">
    <source>
        <dbReference type="EMBL" id="RBM01882.1"/>
    </source>
</evidence>
<evidence type="ECO:0000313" key="2">
    <source>
        <dbReference type="Proteomes" id="UP000252167"/>
    </source>
</evidence>
<reference evidence="1 2" key="1">
    <citation type="submission" date="2018-01" db="EMBL/GenBank/DDBJ databases">
        <title>Glutamicibacter soli strain NHPC-3 Whole genome sequence and assembly.</title>
        <authorList>
            <person name="Choudhury P."/>
            <person name="Gupta D."/>
            <person name="Sengupta K."/>
            <person name="Jawed A."/>
            <person name="Sultana N."/>
            <person name="Saha P."/>
        </authorList>
    </citation>
    <scope>NUCLEOTIDE SEQUENCE [LARGE SCALE GENOMIC DNA]</scope>
    <source>
        <strain evidence="1 2">NHPC-3</strain>
    </source>
</reference>
<gene>
    <name evidence="1" type="ORF">C1H84_08585</name>
</gene>